<dbReference type="EMBL" id="AMZH03012099">
    <property type="protein sequence ID" value="RRT51678.1"/>
    <property type="molecule type" value="Genomic_DNA"/>
</dbReference>
<sequence>MCAAVEGIREVGSKRRGFWSFYQIYDVDAEDDSRLMDLRLGGLLWMKATSKAIMGIAWKGGGG</sequence>
<evidence type="ECO:0000313" key="2">
    <source>
        <dbReference type="Proteomes" id="UP000287651"/>
    </source>
</evidence>
<protein>
    <submittedName>
        <fullName evidence="1">Uncharacterized protein</fullName>
    </submittedName>
</protein>
<dbReference type="AlphaFoldDB" id="A0A426YIX6"/>
<reference evidence="1 2" key="1">
    <citation type="journal article" date="2014" name="Agronomy (Basel)">
        <title>A Draft Genome Sequence for Ensete ventricosum, the Drought-Tolerant Tree Against Hunger.</title>
        <authorList>
            <person name="Harrison J."/>
            <person name="Moore K.A."/>
            <person name="Paszkiewicz K."/>
            <person name="Jones T."/>
            <person name="Grant M."/>
            <person name="Ambacheew D."/>
            <person name="Muzemil S."/>
            <person name="Studholme D.J."/>
        </authorList>
    </citation>
    <scope>NUCLEOTIDE SEQUENCE [LARGE SCALE GENOMIC DNA]</scope>
</reference>
<dbReference type="Proteomes" id="UP000287651">
    <property type="component" value="Unassembled WGS sequence"/>
</dbReference>
<accession>A0A426YIX6</accession>
<evidence type="ECO:0000313" key="1">
    <source>
        <dbReference type="EMBL" id="RRT51678.1"/>
    </source>
</evidence>
<proteinExistence type="predicted"/>
<organism evidence="1 2">
    <name type="scientific">Ensete ventricosum</name>
    <name type="common">Abyssinian banana</name>
    <name type="synonym">Musa ensete</name>
    <dbReference type="NCBI Taxonomy" id="4639"/>
    <lineage>
        <taxon>Eukaryota</taxon>
        <taxon>Viridiplantae</taxon>
        <taxon>Streptophyta</taxon>
        <taxon>Embryophyta</taxon>
        <taxon>Tracheophyta</taxon>
        <taxon>Spermatophyta</taxon>
        <taxon>Magnoliopsida</taxon>
        <taxon>Liliopsida</taxon>
        <taxon>Zingiberales</taxon>
        <taxon>Musaceae</taxon>
        <taxon>Ensete</taxon>
    </lineage>
</organism>
<gene>
    <name evidence="1" type="ORF">B296_00031424</name>
</gene>
<name>A0A426YIX6_ENSVE</name>
<comment type="caution">
    <text evidence="1">The sequence shown here is derived from an EMBL/GenBank/DDBJ whole genome shotgun (WGS) entry which is preliminary data.</text>
</comment>